<dbReference type="PROSITE" id="PS00392">
    <property type="entry name" value="DDC_GAD_HDC_YDC"/>
    <property type="match status" value="1"/>
</dbReference>
<dbReference type="InterPro" id="IPR021115">
    <property type="entry name" value="Pyridoxal-P_BS"/>
</dbReference>
<dbReference type="GO" id="GO:0035835">
    <property type="term" value="P:indole alkaloid biosynthetic process"/>
    <property type="evidence" value="ECO:0007669"/>
    <property type="project" value="UniProtKB-ARBA"/>
</dbReference>
<evidence type="ECO:0000256" key="9">
    <source>
        <dbReference type="PIRSR" id="PIRSR602129-50"/>
    </source>
</evidence>
<organism evidence="12">
    <name type="scientific">Camptotheca acuminata</name>
    <name type="common">Happy tree</name>
    <dbReference type="NCBI Taxonomy" id="16922"/>
    <lineage>
        <taxon>Eukaryota</taxon>
        <taxon>Viridiplantae</taxon>
        <taxon>Streptophyta</taxon>
        <taxon>Embryophyta</taxon>
        <taxon>Tracheophyta</taxon>
        <taxon>Spermatophyta</taxon>
        <taxon>Magnoliopsida</taxon>
        <taxon>eudicotyledons</taxon>
        <taxon>Gunneridae</taxon>
        <taxon>Pentapetalae</taxon>
        <taxon>asterids</taxon>
        <taxon>Cornales</taxon>
        <taxon>Nyssaceae</taxon>
        <taxon>Camptotheca</taxon>
    </lineage>
</organism>
<evidence type="ECO:0000256" key="6">
    <source>
        <dbReference type="ARBA" id="ARBA00052429"/>
    </source>
</evidence>
<feature type="region of interest" description="Disordered" evidence="11">
    <location>
        <begin position="1"/>
        <end position="20"/>
    </location>
</feature>
<dbReference type="PRINTS" id="PR00800">
    <property type="entry name" value="YHDCRBOXLASE"/>
</dbReference>
<dbReference type="FunFam" id="3.40.640.10:FF:000025">
    <property type="entry name" value="Histidine decarboxylase"/>
    <property type="match status" value="1"/>
</dbReference>
<dbReference type="InterPro" id="IPR002129">
    <property type="entry name" value="PyrdxlP-dep_de-COase"/>
</dbReference>
<dbReference type="Pfam" id="PF00282">
    <property type="entry name" value="Pyridoxal_deC"/>
    <property type="match status" value="1"/>
</dbReference>
<evidence type="ECO:0000256" key="8">
    <source>
        <dbReference type="ARBA" id="ARBA00066979"/>
    </source>
</evidence>
<dbReference type="PANTHER" id="PTHR11999:SF157">
    <property type="entry name" value="TRYPTOPHAN DECARBOXYLASE 1"/>
    <property type="match status" value="1"/>
</dbReference>
<dbReference type="GO" id="GO:0005737">
    <property type="term" value="C:cytoplasm"/>
    <property type="evidence" value="ECO:0007669"/>
    <property type="project" value="TreeGrafter"/>
</dbReference>
<comment type="cofactor">
    <cofactor evidence="1 9 10">
        <name>pyridoxal 5'-phosphate</name>
        <dbReference type="ChEBI" id="CHEBI:597326"/>
    </cofactor>
</comment>
<feature type="compositionally biased region" description="Polar residues" evidence="11">
    <location>
        <begin position="1"/>
        <end position="18"/>
    </location>
</feature>
<evidence type="ECO:0000313" key="12">
    <source>
        <dbReference type="EMBL" id="UZH44855.1"/>
    </source>
</evidence>
<dbReference type="GO" id="GO:0030170">
    <property type="term" value="F:pyridoxal phosphate binding"/>
    <property type="evidence" value="ECO:0007669"/>
    <property type="project" value="InterPro"/>
</dbReference>
<evidence type="ECO:0000256" key="4">
    <source>
        <dbReference type="ARBA" id="ARBA00022898"/>
    </source>
</evidence>
<keyword evidence="4 9" id="KW-0663">Pyridoxal phosphate</keyword>
<feature type="modified residue" description="N6-(pyridoxal phosphate)lysine" evidence="9">
    <location>
        <position position="319"/>
    </location>
</feature>
<name>A0A9E8IKU4_CAMAC</name>
<reference evidence="12" key="1">
    <citation type="journal article" date="2022" name="Front. Plant Sci.">
        <title>Functional characterization of a catalytically promiscuous tryptophan decarboxylase from camptothecin-producing Camptotheca acuminata.</title>
        <authorList>
            <person name="Qiao C."/>
            <person name="Chen F."/>
            <person name="Liu Z."/>
            <person name="Huang T."/>
            <person name="Li W."/>
            <person name="Zhang G."/>
            <person name="Luo Y."/>
        </authorList>
    </citation>
    <scope>NUCLEOTIDE SEQUENCE</scope>
</reference>
<dbReference type="Gene3D" id="3.90.1150.10">
    <property type="entry name" value="Aspartate Aminotransferase, domain 1"/>
    <property type="match status" value="1"/>
</dbReference>
<dbReference type="InterPro" id="IPR015422">
    <property type="entry name" value="PyrdxlP-dep_Trfase_small"/>
</dbReference>
<dbReference type="SUPFAM" id="SSF53383">
    <property type="entry name" value="PLP-dependent transferases"/>
    <property type="match status" value="1"/>
</dbReference>
<dbReference type="GO" id="GO:0006520">
    <property type="term" value="P:amino acid metabolic process"/>
    <property type="evidence" value="ECO:0007669"/>
    <property type="project" value="InterPro"/>
</dbReference>
<evidence type="ECO:0000256" key="5">
    <source>
        <dbReference type="ARBA" id="ARBA00023239"/>
    </source>
</evidence>
<dbReference type="CDD" id="cd06450">
    <property type="entry name" value="DOPA_deC_like"/>
    <property type="match status" value="1"/>
</dbReference>
<dbReference type="EC" id="4.1.1.105" evidence="8"/>
<dbReference type="Gene3D" id="1.20.1340.10">
    <property type="entry name" value="dopa decarboxylase, N-terminal domain"/>
    <property type="match status" value="1"/>
</dbReference>
<dbReference type="EMBL" id="ON964510">
    <property type="protein sequence ID" value="UZH44855.1"/>
    <property type="molecule type" value="mRNA"/>
</dbReference>
<comment type="function">
    <text evidence="7">Involved in the biosynthesis of tryptamine. Supplies tryptamine for the indole moiety of camptothecin (CPT), an anti-cancer monoterpene alkaloid. Represents a key step in monoterpene indole alkaloid biosynthesis. Is specific for tryptophan, and inactive against tyrosine, phenylalanine and 3,4-dihydroxyphenylalanine (dopa).</text>
</comment>
<dbReference type="Gene3D" id="3.40.640.10">
    <property type="entry name" value="Type I PLP-dependent aspartate aminotransferase-like (Major domain)"/>
    <property type="match status" value="1"/>
</dbReference>
<comment type="similarity">
    <text evidence="2 10">Belongs to the group II decarboxylase family.</text>
</comment>
<comment type="catalytic activity">
    <reaction evidence="6">
        <text>L-tryptophan + H(+) = tryptamine + CO2</text>
        <dbReference type="Rhea" id="RHEA:30339"/>
        <dbReference type="ChEBI" id="CHEBI:15378"/>
        <dbReference type="ChEBI" id="CHEBI:16526"/>
        <dbReference type="ChEBI" id="CHEBI:57887"/>
        <dbReference type="ChEBI" id="CHEBI:57912"/>
        <dbReference type="EC" id="4.1.1.105"/>
    </reaction>
</comment>
<dbReference type="PANTHER" id="PTHR11999">
    <property type="entry name" value="GROUP II PYRIDOXAL-5-PHOSPHATE DECARBOXYLASE"/>
    <property type="match status" value="1"/>
</dbReference>
<dbReference type="InterPro" id="IPR010977">
    <property type="entry name" value="Aromatic_deC"/>
</dbReference>
<protein>
    <recommendedName>
        <fullName evidence="8">L-tryptophan decarboxylase</fullName>
        <ecNumber evidence="8">4.1.1.105</ecNumber>
    </recommendedName>
</protein>
<accession>A0A9E8IKU4</accession>
<keyword evidence="5 10" id="KW-0456">Lyase</keyword>
<dbReference type="GO" id="GO:0036469">
    <property type="term" value="F:L-tryptophan decarboxylase activity"/>
    <property type="evidence" value="ECO:0007669"/>
    <property type="project" value="UniProtKB-EC"/>
</dbReference>
<reference evidence="12" key="2">
    <citation type="submission" date="2022-07" db="EMBL/GenBank/DDBJ databases">
        <authorList>
            <person name="Qiao C."/>
            <person name="Chen F."/>
            <person name="Liu Z."/>
            <person name="Huang T."/>
            <person name="Li W."/>
            <person name="Zhang G."/>
            <person name="Luo Y."/>
        </authorList>
    </citation>
    <scope>NUCLEOTIDE SEQUENCE</scope>
</reference>
<evidence type="ECO:0000256" key="11">
    <source>
        <dbReference type="SAM" id="MobiDB-lite"/>
    </source>
</evidence>
<dbReference type="FunFam" id="1.20.1340.10:FF:000001">
    <property type="entry name" value="Histidine decarboxylase"/>
    <property type="match status" value="1"/>
</dbReference>
<evidence type="ECO:0000256" key="10">
    <source>
        <dbReference type="RuleBase" id="RU000382"/>
    </source>
</evidence>
<dbReference type="InterPro" id="IPR015424">
    <property type="entry name" value="PyrdxlP-dep_Trfase"/>
</dbReference>
<keyword evidence="3" id="KW-0210">Decarboxylase</keyword>
<evidence type="ECO:0000256" key="7">
    <source>
        <dbReference type="ARBA" id="ARBA00057686"/>
    </source>
</evidence>
<dbReference type="GO" id="GO:0019752">
    <property type="term" value="P:carboxylic acid metabolic process"/>
    <property type="evidence" value="ECO:0007669"/>
    <property type="project" value="InterPro"/>
</dbReference>
<evidence type="ECO:0000256" key="1">
    <source>
        <dbReference type="ARBA" id="ARBA00001933"/>
    </source>
</evidence>
<dbReference type="InterPro" id="IPR015421">
    <property type="entry name" value="PyrdxlP-dep_Trfase_major"/>
</dbReference>
<proteinExistence type="evidence at transcript level"/>
<sequence>MGSLDSNYDTESPASVGQFNPLDPEEFRKQAHCIVDFIADYYKNIESYPVLSQVDPGYLHSRLPKNAPYRSEPFESILKDVQKDIIPGMTHWMSPNFFAYFPATVSSAAFVGEMLCTCFNSVGFNWLASPAATELEMVVIDWLANMLKLPKSFMFSGTGGGVLQGTTSEAILCTLIAARDRALEIVGVKNFNKLVVYGSDQTHSTYAKACKLAGILPCNIRSIPTTADSNFSVSPLLLRRAIEADKAAGMVPLYICATVGTTSTTAIDPLSSLADVANDYGVWFHVDAAYAGSACICPEFRHYLDGIERADSLSLSPHKWLLSYLDCCCLWVKSPSLLVKALSTDPEYLKNQPSESKSVVDYKDWQVGTGRRFKALRLWFVMRSYGVANLQSHIRTDVQMAKMFEGFVKSDPRFEILVPRVFSLVCFRLNPISGSDPTGTEALNRKLLDWVNSTGRVYMTHTKVGGIYMLRFAVGATLTEKRHVSSAWKLIKEGADVLLKED</sequence>
<dbReference type="AlphaFoldDB" id="A0A9E8IKU4"/>
<evidence type="ECO:0000256" key="3">
    <source>
        <dbReference type="ARBA" id="ARBA00022793"/>
    </source>
</evidence>
<evidence type="ECO:0000256" key="2">
    <source>
        <dbReference type="ARBA" id="ARBA00009533"/>
    </source>
</evidence>